<gene>
    <name evidence="1" type="ORF">SAMN04488137_4717</name>
</gene>
<protein>
    <submittedName>
        <fullName evidence="1">Uncharacterized protein</fullName>
    </submittedName>
</protein>
<dbReference type="AlphaFoldDB" id="A0A1H0C094"/>
<evidence type="ECO:0000313" key="1">
    <source>
        <dbReference type="EMBL" id="SDN51200.1"/>
    </source>
</evidence>
<proteinExistence type="predicted"/>
<dbReference type="RefSeq" id="WP_090239033.1">
    <property type="nucleotide sequence ID" value="NZ_FNHW01000006.1"/>
</dbReference>
<dbReference type="EMBL" id="FNHW01000006">
    <property type="protein sequence ID" value="SDN51200.1"/>
    <property type="molecule type" value="Genomic_DNA"/>
</dbReference>
<accession>A0A1H0C094</accession>
<organism evidence="1 2">
    <name type="scientific">Fictibacillus solisalsi</name>
    <dbReference type="NCBI Taxonomy" id="459525"/>
    <lineage>
        <taxon>Bacteria</taxon>
        <taxon>Bacillati</taxon>
        <taxon>Bacillota</taxon>
        <taxon>Bacilli</taxon>
        <taxon>Bacillales</taxon>
        <taxon>Fictibacillaceae</taxon>
        <taxon>Fictibacillus</taxon>
    </lineage>
</organism>
<evidence type="ECO:0000313" key="2">
    <source>
        <dbReference type="Proteomes" id="UP000199544"/>
    </source>
</evidence>
<name>A0A1H0C094_9BACL</name>
<dbReference type="OrthoDB" id="2971627at2"/>
<dbReference type="Proteomes" id="UP000199544">
    <property type="component" value="Unassembled WGS sequence"/>
</dbReference>
<sequence length="67" mass="7814">MAYKIFMKNKFDGSLEEADDEIYHSKEDAEYALDEAINNFMTGAEVLELSGECYEDPNDYEFMIKKI</sequence>
<keyword evidence="2" id="KW-1185">Reference proteome</keyword>
<reference evidence="2" key="1">
    <citation type="submission" date="2016-10" db="EMBL/GenBank/DDBJ databases">
        <authorList>
            <person name="Varghese N."/>
            <person name="Submissions S."/>
        </authorList>
    </citation>
    <scope>NUCLEOTIDE SEQUENCE [LARGE SCALE GENOMIC DNA]</scope>
    <source>
        <strain evidence="2">CGMCC 1.6854</strain>
    </source>
</reference>